<dbReference type="GO" id="GO:0004066">
    <property type="term" value="F:asparagine synthase (glutamine-hydrolyzing) activity"/>
    <property type="evidence" value="ECO:0007669"/>
    <property type="project" value="UniProtKB-EC"/>
</dbReference>
<dbReference type="PANTHER" id="PTHR11772:SF2">
    <property type="entry name" value="ASPARAGINE SYNTHETASE [GLUTAMINE-HYDROLYZING]"/>
    <property type="match status" value="1"/>
</dbReference>
<dbReference type="PROSITE" id="PS51278">
    <property type="entry name" value="GATASE_TYPE_2"/>
    <property type="match status" value="1"/>
</dbReference>
<protein>
    <recommendedName>
        <fullName evidence="8">Putative asparagine synthetase [glutamine-hydrolyzing]</fullName>
        <ecNumber evidence="8">6.3.5.4</ecNumber>
    </recommendedName>
</protein>
<dbReference type="InterPro" id="IPR001962">
    <property type="entry name" value="Asn_synthase"/>
</dbReference>
<feature type="binding site" evidence="10">
    <location>
        <begin position="310"/>
        <end position="311"/>
    </location>
    <ligand>
        <name>ATP</name>
        <dbReference type="ChEBI" id="CHEBI:30616"/>
    </ligand>
</feature>
<dbReference type="GeneID" id="5145279"/>
<dbReference type="GO" id="GO:0005829">
    <property type="term" value="C:cytosol"/>
    <property type="evidence" value="ECO:0007669"/>
    <property type="project" value="TreeGrafter"/>
</dbReference>
<organism evidence="12 13">
    <name type="scientific">Methanocella arvoryzae (strain DSM 22066 / NBRC 105507 / MRE50)</name>
    <dbReference type="NCBI Taxonomy" id="351160"/>
    <lineage>
        <taxon>Archaea</taxon>
        <taxon>Methanobacteriati</taxon>
        <taxon>Methanobacteriota</taxon>
        <taxon>Stenosarchaea group</taxon>
        <taxon>Methanomicrobia</taxon>
        <taxon>Methanocellales</taxon>
        <taxon>Methanocellaceae</taxon>
        <taxon>Methanocella</taxon>
    </lineage>
</organism>
<sequence length="452" mass="48869">MCGIAGFVGEKARQRTCQMIEALKHRGPDGLAVQELGDACLGHAHLKVTGDFPQPVTAGNVTFVYNGEIYNHSDFLPGSTSDTEVLASILKAGIAGFESAAPKIDGEYAFAARDGSHITLVRDPLGIKPLYYGCSEAGFGFASERKALMRVGIRDIRSLSPGCMLAEGRERRFADLPPMQPAIVDEQEAVRLLDEALSRAVWLRLHKDAAVTFSGGIDSALIGAMAPDTPLLTVGLPGSFDVKAAIHAARAIGAEHRHTVYEVTEKDVEEALPGVIYAIESASPVSVSIALPLYILSARARADGYKVLLSGQGSDELFAGYARYEAGYVESRLQEMLDHDQRHLAEVNLERDDAAAMASGVELRVPYLDLAVVSLARQLDPSLKLRVNGKDYIRKYVLRKVAENYFPPDVSGAPKKAIQYGTGIQKTLERLARSHGCDLAGYLQTLYKVVLV</sequence>
<dbReference type="SUPFAM" id="SSF56235">
    <property type="entry name" value="N-terminal nucleophile aminohydrolases (Ntn hydrolases)"/>
    <property type="match status" value="1"/>
</dbReference>
<dbReference type="InterPro" id="IPR006426">
    <property type="entry name" value="Asn_synth_AEB"/>
</dbReference>
<dbReference type="PANTHER" id="PTHR11772">
    <property type="entry name" value="ASPARAGINE SYNTHETASE"/>
    <property type="match status" value="1"/>
</dbReference>
<dbReference type="RefSeq" id="WP_012035068.1">
    <property type="nucleotide sequence ID" value="NC_009464.1"/>
</dbReference>
<feature type="binding site" evidence="10">
    <location>
        <position position="82"/>
    </location>
    <ligand>
        <name>L-glutamine</name>
        <dbReference type="ChEBI" id="CHEBI:58359"/>
    </ligand>
</feature>
<comment type="catalytic activity">
    <reaction evidence="7 8">
        <text>L-aspartate + L-glutamine + ATP + H2O = L-asparagine + L-glutamate + AMP + diphosphate + H(+)</text>
        <dbReference type="Rhea" id="RHEA:12228"/>
        <dbReference type="ChEBI" id="CHEBI:15377"/>
        <dbReference type="ChEBI" id="CHEBI:15378"/>
        <dbReference type="ChEBI" id="CHEBI:29985"/>
        <dbReference type="ChEBI" id="CHEBI:29991"/>
        <dbReference type="ChEBI" id="CHEBI:30616"/>
        <dbReference type="ChEBI" id="CHEBI:33019"/>
        <dbReference type="ChEBI" id="CHEBI:58048"/>
        <dbReference type="ChEBI" id="CHEBI:58359"/>
        <dbReference type="ChEBI" id="CHEBI:456215"/>
        <dbReference type="EC" id="6.3.5.4"/>
    </reaction>
</comment>
<dbReference type="AlphaFoldDB" id="Q0W279"/>
<dbReference type="GO" id="GO:0006529">
    <property type="term" value="P:asparagine biosynthetic process"/>
    <property type="evidence" value="ECO:0007669"/>
    <property type="project" value="UniProtKB-KW"/>
</dbReference>
<dbReference type="Pfam" id="PF00733">
    <property type="entry name" value="Asn_synthase"/>
    <property type="match status" value="1"/>
</dbReference>
<dbReference type="MEROPS" id="C44.001"/>
<name>Q0W279_METAR</name>
<evidence type="ECO:0000256" key="9">
    <source>
        <dbReference type="PIRSR" id="PIRSR001589-1"/>
    </source>
</evidence>
<keyword evidence="2 9" id="KW-0028">Amino-acid biosynthesis</keyword>
<evidence type="ECO:0000313" key="13">
    <source>
        <dbReference type="Proteomes" id="UP000000663"/>
    </source>
</evidence>
<gene>
    <name evidence="12" type="primary">asnB-2</name>
    <name evidence="12" type="ORF">RCIX2428</name>
</gene>
<dbReference type="STRING" id="351160.RCIX2428"/>
<reference evidence="12 13" key="1">
    <citation type="journal article" date="2006" name="Science">
        <title>Genome of rice cluster I archaea -- the key methane producers in the rice rhizosphere.</title>
        <authorList>
            <person name="Erkel C."/>
            <person name="Kube M."/>
            <person name="Reinhardt R."/>
            <person name="Liesack W."/>
        </authorList>
    </citation>
    <scope>NUCLEOTIDE SEQUENCE [LARGE SCALE GENOMIC DNA]</scope>
    <source>
        <strain evidence="13">DSM 22066 / NBRC 105507 / MRE50</strain>
    </source>
</reference>
<dbReference type="GO" id="GO:0005524">
    <property type="term" value="F:ATP binding"/>
    <property type="evidence" value="ECO:0007669"/>
    <property type="project" value="UniProtKB-KW"/>
</dbReference>
<dbReference type="EMBL" id="AM114193">
    <property type="protein sequence ID" value="CAJ37514.1"/>
    <property type="molecule type" value="Genomic_DNA"/>
</dbReference>
<feature type="binding site" evidence="10">
    <location>
        <position position="234"/>
    </location>
    <ligand>
        <name>ATP</name>
        <dbReference type="ChEBI" id="CHEBI:30616"/>
    </ligand>
</feature>
<evidence type="ECO:0000256" key="6">
    <source>
        <dbReference type="ARBA" id="ARBA00029440"/>
    </source>
</evidence>
<feature type="domain" description="Glutamine amidotransferase type-2" evidence="11">
    <location>
        <begin position="2"/>
        <end position="170"/>
    </location>
</feature>
<dbReference type="PIRSF" id="PIRSF001589">
    <property type="entry name" value="Asn_synthetase_glu-h"/>
    <property type="match status" value="1"/>
</dbReference>
<evidence type="ECO:0000313" key="12">
    <source>
        <dbReference type="EMBL" id="CAJ37514.1"/>
    </source>
</evidence>
<evidence type="ECO:0000256" key="8">
    <source>
        <dbReference type="PIRNR" id="PIRNR001589"/>
    </source>
</evidence>
<evidence type="ECO:0000256" key="3">
    <source>
        <dbReference type="ARBA" id="ARBA00022741"/>
    </source>
</evidence>
<dbReference type="InterPro" id="IPR014729">
    <property type="entry name" value="Rossmann-like_a/b/a_fold"/>
</dbReference>
<dbReference type="EC" id="6.3.5.4" evidence="8"/>
<evidence type="ECO:0000256" key="10">
    <source>
        <dbReference type="PIRSR" id="PIRSR001589-2"/>
    </source>
</evidence>
<evidence type="ECO:0000259" key="11">
    <source>
        <dbReference type="PROSITE" id="PS51278"/>
    </source>
</evidence>
<dbReference type="Proteomes" id="UP000000663">
    <property type="component" value="Chromosome"/>
</dbReference>
<dbReference type="Gene3D" id="3.60.20.10">
    <property type="entry name" value="Glutamine Phosphoribosylpyrophosphate, subunit 1, domain 1"/>
    <property type="match status" value="1"/>
</dbReference>
<keyword evidence="3 8" id="KW-0547">Nucleotide-binding</keyword>
<evidence type="ECO:0000256" key="4">
    <source>
        <dbReference type="ARBA" id="ARBA00022840"/>
    </source>
</evidence>
<comment type="pathway">
    <text evidence="6">Amino-acid biosynthesis.</text>
</comment>
<evidence type="ECO:0000256" key="7">
    <source>
        <dbReference type="ARBA" id="ARBA00048741"/>
    </source>
</evidence>
<dbReference type="KEGG" id="rci:RCIX2428"/>
<keyword evidence="5 9" id="KW-0061">Asparagine biosynthesis</keyword>
<dbReference type="Gene3D" id="3.40.50.620">
    <property type="entry name" value="HUPs"/>
    <property type="match status" value="1"/>
</dbReference>
<dbReference type="OrthoDB" id="8692at2157"/>
<dbReference type="InterPro" id="IPR050795">
    <property type="entry name" value="Asn_Synthetase"/>
</dbReference>
<keyword evidence="13" id="KW-1185">Reference proteome</keyword>
<evidence type="ECO:0000256" key="1">
    <source>
        <dbReference type="ARBA" id="ARBA00022598"/>
    </source>
</evidence>
<dbReference type="InterPro" id="IPR029055">
    <property type="entry name" value="Ntn_hydrolases_N"/>
</dbReference>
<keyword evidence="4 8" id="KW-0067">ATP-binding</keyword>
<dbReference type="SUPFAM" id="SSF52402">
    <property type="entry name" value="Adenine nucleotide alpha hydrolases-like"/>
    <property type="match status" value="1"/>
</dbReference>
<feature type="active site" description="For GATase activity" evidence="9">
    <location>
        <position position="2"/>
    </location>
</feature>
<dbReference type="PATRIC" id="fig|351160.9.peg.771"/>
<keyword evidence="9" id="KW-0315">Glutamine amidotransferase</keyword>
<keyword evidence="1 12" id="KW-0436">Ligase</keyword>
<dbReference type="eggNOG" id="arCOG00071">
    <property type="taxonomic scope" value="Archaea"/>
</dbReference>
<evidence type="ECO:0000256" key="2">
    <source>
        <dbReference type="ARBA" id="ARBA00022605"/>
    </source>
</evidence>
<dbReference type="InterPro" id="IPR017932">
    <property type="entry name" value="GATase_2_dom"/>
</dbReference>
<evidence type="ECO:0000256" key="5">
    <source>
        <dbReference type="ARBA" id="ARBA00022888"/>
    </source>
</evidence>
<accession>Q0W279</accession>
<dbReference type="CDD" id="cd01991">
    <property type="entry name" value="Asn_synthase_B_C"/>
    <property type="match status" value="1"/>
</dbReference>
<dbReference type="Pfam" id="PF13537">
    <property type="entry name" value="GATase_7"/>
    <property type="match status" value="1"/>
</dbReference>
<proteinExistence type="predicted"/>